<evidence type="ECO:0000256" key="4">
    <source>
        <dbReference type="ARBA" id="ARBA00022695"/>
    </source>
</evidence>
<evidence type="ECO:0000313" key="10">
    <source>
        <dbReference type="EMBL" id="EQD33458.1"/>
    </source>
</evidence>
<dbReference type="GO" id="GO:0008033">
    <property type="term" value="P:tRNA processing"/>
    <property type="evidence" value="ECO:0007669"/>
    <property type="project" value="UniProtKB-KW"/>
</dbReference>
<evidence type="ECO:0000259" key="9">
    <source>
        <dbReference type="Pfam" id="PF12627"/>
    </source>
</evidence>
<dbReference type="Gene3D" id="3.30.460.10">
    <property type="entry name" value="Beta Polymerase, domain 2"/>
    <property type="match status" value="1"/>
</dbReference>
<dbReference type="SUPFAM" id="SSF81891">
    <property type="entry name" value="Poly A polymerase C-terminal region-like"/>
    <property type="match status" value="1"/>
</dbReference>
<reference evidence="10" key="2">
    <citation type="journal article" date="2014" name="ISME J.">
        <title>Microbial stratification in low pH oxic and suboxic macroscopic growths along an acid mine drainage.</title>
        <authorList>
            <person name="Mendez-Garcia C."/>
            <person name="Mesa V."/>
            <person name="Sprenger R.R."/>
            <person name="Richter M."/>
            <person name="Diez M.S."/>
            <person name="Solano J."/>
            <person name="Bargiela R."/>
            <person name="Golyshina O.V."/>
            <person name="Manteca A."/>
            <person name="Ramos J.L."/>
            <person name="Gallego J.R."/>
            <person name="Llorente I."/>
            <person name="Martins Dos Santos V.A."/>
            <person name="Jensen O.N."/>
            <person name="Pelaez A.I."/>
            <person name="Sanchez J."/>
            <person name="Ferrer M."/>
        </authorList>
    </citation>
    <scope>NUCLEOTIDE SEQUENCE</scope>
</reference>
<dbReference type="InterPro" id="IPR050264">
    <property type="entry name" value="Bact_CCA-adding_enz_type3_sf"/>
</dbReference>
<evidence type="ECO:0000256" key="1">
    <source>
        <dbReference type="ARBA" id="ARBA00001946"/>
    </source>
</evidence>
<accession>T0YJW9</accession>
<comment type="cofactor">
    <cofactor evidence="1">
        <name>Mg(2+)</name>
        <dbReference type="ChEBI" id="CHEBI:18420"/>
    </cofactor>
</comment>
<dbReference type="PANTHER" id="PTHR46173:SF1">
    <property type="entry name" value="CCA TRNA NUCLEOTIDYLTRANSFERASE 1, MITOCHONDRIAL"/>
    <property type="match status" value="1"/>
</dbReference>
<keyword evidence="4" id="KW-0548">Nucleotidyltransferase</keyword>
<feature type="domain" description="Poly A polymerase head" evidence="8">
    <location>
        <begin position="6"/>
        <end position="72"/>
    </location>
</feature>
<reference evidence="10" key="1">
    <citation type="submission" date="2013-08" db="EMBL/GenBank/DDBJ databases">
        <authorList>
            <person name="Mendez C."/>
            <person name="Richter M."/>
            <person name="Ferrer M."/>
            <person name="Sanchez J."/>
        </authorList>
    </citation>
    <scope>NUCLEOTIDE SEQUENCE</scope>
</reference>
<keyword evidence="2 10" id="KW-0808">Transferase</keyword>
<keyword evidence="5" id="KW-0479">Metal-binding</keyword>
<feature type="non-terminal residue" evidence="10">
    <location>
        <position position="156"/>
    </location>
</feature>
<comment type="caution">
    <text evidence="10">The sequence shown here is derived from an EMBL/GenBank/DDBJ whole genome shotgun (WGS) entry which is preliminary data.</text>
</comment>
<feature type="domain" description="tRNA nucleotidyltransferase/poly(A) polymerase RNA and SrmB- binding" evidence="9">
    <location>
        <begin position="105"/>
        <end position="156"/>
    </location>
</feature>
<dbReference type="AlphaFoldDB" id="T0YJW9"/>
<name>T0YJW9_9ZZZZ</name>
<organism evidence="10">
    <name type="scientific">mine drainage metagenome</name>
    <dbReference type="NCBI Taxonomy" id="410659"/>
    <lineage>
        <taxon>unclassified sequences</taxon>
        <taxon>metagenomes</taxon>
        <taxon>ecological metagenomes</taxon>
    </lineage>
</organism>
<keyword evidence="7" id="KW-0460">Magnesium</keyword>
<evidence type="ECO:0000256" key="2">
    <source>
        <dbReference type="ARBA" id="ARBA00022679"/>
    </source>
</evidence>
<dbReference type="InterPro" id="IPR032828">
    <property type="entry name" value="PolyA_RNA-bd"/>
</dbReference>
<dbReference type="InterPro" id="IPR043519">
    <property type="entry name" value="NT_sf"/>
</dbReference>
<dbReference type="GO" id="GO:0016779">
    <property type="term" value="F:nucleotidyltransferase activity"/>
    <property type="evidence" value="ECO:0007669"/>
    <property type="project" value="UniProtKB-KW"/>
</dbReference>
<keyword evidence="3" id="KW-0819">tRNA processing</keyword>
<dbReference type="PANTHER" id="PTHR46173">
    <property type="entry name" value="CCA TRNA NUCLEOTIDYLTRANSFERASE 1, MITOCHONDRIAL"/>
    <property type="match status" value="1"/>
</dbReference>
<gene>
    <name evidence="10" type="ORF">B2A_13138</name>
</gene>
<sequence>ALKDGLRYEITTYRAEAYDPGTRNPVVTFGDSLEEDLVRRDFTVNSMALSLPALELVDPFGGVSDLAAGRLRTPSSPRESFTDDPLRMLRAARFLAGYHLVPVDELVSAVSELVGRIGVVSRERIRDEMDKLLVVDRPSAGLKFLVDTGLAAEFIP</sequence>
<evidence type="ECO:0000256" key="5">
    <source>
        <dbReference type="ARBA" id="ARBA00022723"/>
    </source>
</evidence>
<dbReference type="EMBL" id="AUZZ01009506">
    <property type="protein sequence ID" value="EQD33458.1"/>
    <property type="molecule type" value="Genomic_DNA"/>
</dbReference>
<dbReference type="SUPFAM" id="SSF81301">
    <property type="entry name" value="Nucleotidyltransferase"/>
    <property type="match status" value="1"/>
</dbReference>
<dbReference type="Gene3D" id="1.10.3090.10">
    <property type="entry name" value="cca-adding enzyme, domain 2"/>
    <property type="match status" value="1"/>
</dbReference>
<evidence type="ECO:0000259" key="8">
    <source>
        <dbReference type="Pfam" id="PF01743"/>
    </source>
</evidence>
<dbReference type="Pfam" id="PF12627">
    <property type="entry name" value="PolyA_pol_RNAbd"/>
    <property type="match status" value="1"/>
</dbReference>
<dbReference type="Pfam" id="PF01743">
    <property type="entry name" value="PolyA_pol"/>
    <property type="match status" value="1"/>
</dbReference>
<dbReference type="GO" id="GO:0000049">
    <property type="term" value="F:tRNA binding"/>
    <property type="evidence" value="ECO:0007669"/>
    <property type="project" value="TreeGrafter"/>
</dbReference>
<evidence type="ECO:0000256" key="3">
    <source>
        <dbReference type="ARBA" id="ARBA00022694"/>
    </source>
</evidence>
<keyword evidence="6" id="KW-0547">Nucleotide-binding</keyword>
<feature type="non-terminal residue" evidence="10">
    <location>
        <position position="1"/>
    </location>
</feature>
<evidence type="ECO:0000256" key="6">
    <source>
        <dbReference type="ARBA" id="ARBA00022741"/>
    </source>
</evidence>
<dbReference type="GO" id="GO:0046872">
    <property type="term" value="F:metal ion binding"/>
    <property type="evidence" value="ECO:0007669"/>
    <property type="project" value="UniProtKB-KW"/>
</dbReference>
<dbReference type="GO" id="GO:0000166">
    <property type="term" value="F:nucleotide binding"/>
    <property type="evidence" value="ECO:0007669"/>
    <property type="project" value="UniProtKB-KW"/>
</dbReference>
<protein>
    <submittedName>
        <fullName evidence="10">tRNA nucleotidyltransferase</fullName>
    </submittedName>
</protein>
<proteinExistence type="predicted"/>
<dbReference type="InterPro" id="IPR002646">
    <property type="entry name" value="PolA_pol_head_dom"/>
</dbReference>
<evidence type="ECO:0000256" key="7">
    <source>
        <dbReference type="ARBA" id="ARBA00022842"/>
    </source>
</evidence>